<gene>
    <name evidence="2" type="ORF">FTUN_3648</name>
</gene>
<dbReference type="InterPro" id="IPR027417">
    <property type="entry name" value="P-loop_NTPase"/>
</dbReference>
<dbReference type="PANTHER" id="PTHR10000">
    <property type="entry name" value="PHOSPHOSERINE PHOSPHATASE"/>
    <property type="match status" value="1"/>
</dbReference>
<dbReference type="GO" id="GO:0000287">
    <property type="term" value="F:magnesium ion binding"/>
    <property type="evidence" value="ECO:0007669"/>
    <property type="project" value="TreeGrafter"/>
</dbReference>
<dbReference type="NCBIfam" id="TIGR01484">
    <property type="entry name" value="HAD-SF-IIB"/>
    <property type="match status" value="1"/>
</dbReference>
<dbReference type="Gene3D" id="3.90.1070.10">
    <property type="match status" value="1"/>
</dbReference>
<dbReference type="PANTHER" id="PTHR10000:SF8">
    <property type="entry name" value="HAD SUPERFAMILY HYDROLASE-LIKE, TYPE 3"/>
    <property type="match status" value="1"/>
</dbReference>
<organism evidence="2 3">
    <name type="scientific">Frigoriglobus tundricola</name>
    <dbReference type="NCBI Taxonomy" id="2774151"/>
    <lineage>
        <taxon>Bacteria</taxon>
        <taxon>Pseudomonadati</taxon>
        <taxon>Planctomycetota</taxon>
        <taxon>Planctomycetia</taxon>
        <taxon>Gemmatales</taxon>
        <taxon>Gemmataceae</taxon>
        <taxon>Frigoriglobus</taxon>
    </lineage>
</organism>
<accession>A0A6M5YRP0</accession>
<dbReference type="Gene3D" id="3.40.50.1000">
    <property type="entry name" value="HAD superfamily/HAD-like"/>
    <property type="match status" value="1"/>
</dbReference>
<dbReference type="GO" id="GO:0016791">
    <property type="term" value="F:phosphatase activity"/>
    <property type="evidence" value="ECO:0007669"/>
    <property type="project" value="TreeGrafter"/>
</dbReference>
<dbReference type="RefSeq" id="WP_171471743.1">
    <property type="nucleotide sequence ID" value="NZ_CP053452.2"/>
</dbReference>
<dbReference type="SMART" id="SM00382">
    <property type="entry name" value="AAA"/>
    <property type="match status" value="1"/>
</dbReference>
<dbReference type="InterPro" id="IPR006379">
    <property type="entry name" value="HAD-SF_hydro_IIB"/>
</dbReference>
<dbReference type="Proteomes" id="UP000503447">
    <property type="component" value="Chromosome"/>
</dbReference>
<dbReference type="AlphaFoldDB" id="A0A6M5YRP0"/>
<dbReference type="EMBL" id="CP053452">
    <property type="protein sequence ID" value="QJW96094.1"/>
    <property type="molecule type" value="Genomic_DNA"/>
</dbReference>
<dbReference type="InterPro" id="IPR002789">
    <property type="entry name" value="HerA_central"/>
</dbReference>
<reference evidence="3" key="1">
    <citation type="submission" date="2020-05" db="EMBL/GenBank/DDBJ databases">
        <title>Frigoriglobus tundricola gen. nov., sp. nov., a psychrotolerant cellulolytic planctomycete of the family Gemmataceae with two divergent copies of 16S rRNA gene.</title>
        <authorList>
            <person name="Kulichevskaya I.S."/>
            <person name="Ivanova A.A."/>
            <person name="Naumoff D.G."/>
            <person name="Beletsky A.V."/>
            <person name="Rijpstra W.I.C."/>
            <person name="Sinninghe Damste J.S."/>
            <person name="Mardanov A.V."/>
            <person name="Ravin N.V."/>
            <person name="Dedysh S.N."/>
        </authorList>
    </citation>
    <scope>NUCLEOTIDE SEQUENCE [LARGE SCALE GENOMIC DNA]</scope>
    <source>
        <strain evidence="3">PL17</strain>
    </source>
</reference>
<dbReference type="GO" id="GO:0005829">
    <property type="term" value="C:cytosol"/>
    <property type="evidence" value="ECO:0007669"/>
    <property type="project" value="TreeGrafter"/>
</dbReference>
<protein>
    <submittedName>
        <fullName evidence="2">Hydrolase, HAD superfamily</fullName>
    </submittedName>
</protein>
<sequence length="580" mass="62097">MRFHALATDYDGTIAHDGKVEAETIAALERAKKSGRKLILVTGRELPDLLSTFDRIDLFHLAVMENGATIYDPVTKETRVLADPPPAKFAETLRARGVSPLSVGDVIVATFEPHEKTVFGVIHELGLELQVVFNKGAVMVLPSGVNKATGLAAALTELGLSPHNAVGVGDAENDHAFLKVCECSVAVANALPAVKDTADVITRGARGAGVAELIDELLASDLTHLKTLARHRFPIGLADNEAEAGIDPAGTGVMVCGTSGSGKSTITTAILEHLADAGYQSLVIDPEGDYTNLDFATHVGSTEQAPRPEDVTGALADPKRSVVVNLLGVPLGDRPAFFRRLLPRINEVKAGTGRPHWLVIDEAHHLLPGDDTAASVADQLPDRGMMFVTVHAGSVDPAALANVGTLLVIGGQPAEAVAKFCAATGEKMPKCPTVGGDKLPTGDALLWRRGEPAATVVHTKAPRTERKRHKRKYAAGNLGPERSFYFRGPKDTLNLKAPNLFQFLQLADGVDDETWEYHRRRGDYSKWVRTEMKDNQLADELVAIEADRRATPKDTRAAVRAAVEARYTLPADEPSGKIDQ</sequence>
<dbReference type="Pfam" id="PF01935">
    <property type="entry name" value="DUF87"/>
    <property type="match status" value="1"/>
</dbReference>
<dbReference type="InterPro" id="IPR023214">
    <property type="entry name" value="HAD_sf"/>
</dbReference>
<dbReference type="InterPro" id="IPR036412">
    <property type="entry name" value="HAD-like_sf"/>
</dbReference>
<dbReference type="Gene3D" id="3.40.50.300">
    <property type="entry name" value="P-loop containing nucleotide triphosphate hydrolases"/>
    <property type="match status" value="1"/>
</dbReference>
<keyword evidence="3" id="KW-1185">Reference proteome</keyword>
<dbReference type="KEGG" id="ftj:FTUN_3648"/>
<dbReference type="SUPFAM" id="SSF52540">
    <property type="entry name" value="P-loop containing nucleoside triphosphate hydrolases"/>
    <property type="match status" value="1"/>
</dbReference>
<dbReference type="CDD" id="cd01983">
    <property type="entry name" value="SIMIBI"/>
    <property type="match status" value="1"/>
</dbReference>
<keyword evidence="2" id="KW-0378">Hydrolase</keyword>
<name>A0A6M5YRP0_9BACT</name>
<evidence type="ECO:0000313" key="3">
    <source>
        <dbReference type="Proteomes" id="UP000503447"/>
    </source>
</evidence>
<evidence type="ECO:0000313" key="2">
    <source>
        <dbReference type="EMBL" id="QJW96094.1"/>
    </source>
</evidence>
<feature type="domain" description="AAA+ ATPase" evidence="1">
    <location>
        <begin position="249"/>
        <end position="414"/>
    </location>
</feature>
<dbReference type="SUPFAM" id="SSF56784">
    <property type="entry name" value="HAD-like"/>
    <property type="match status" value="1"/>
</dbReference>
<dbReference type="InterPro" id="IPR003593">
    <property type="entry name" value="AAA+_ATPase"/>
</dbReference>
<dbReference type="Pfam" id="PF08282">
    <property type="entry name" value="Hydrolase_3"/>
    <property type="match status" value="2"/>
</dbReference>
<evidence type="ECO:0000259" key="1">
    <source>
        <dbReference type="SMART" id="SM00382"/>
    </source>
</evidence>
<proteinExistence type="predicted"/>